<dbReference type="RefSeq" id="WP_256193461.1">
    <property type="nucleotide sequence ID" value="NZ_AP027742.1"/>
</dbReference>
<gene>
    <name evidence="2" type="ORF">Lac1_03120</name>
</gene>
<evidence type="ECO:0000313" key="2">
    <source>
        <dbReference type="EMBL" id="BDZ76129.1"/>
    </source>
</evidence>
<dbReference type="InterPro" id="IPR001173">
    <property type="entry name" value="Glyco_trans_2-like"/>
</dbReference>
<reference evidence="3" key="1">
    <citation type="journal article" date="2023" name="Int. J. Syst. Evol. Microbiol.">
        <title>Claveliimonas bilis gen. nov., sp. nov., deoxycholic acid-producing bacteria isolated from human faeces, and reclassification of Sellimonas monacensis Zenner et al. 2021 as Claveliimonas monacensis comb. nov.</title>
        <authorList>
            <person name="Hisatomi A."/>
            <person name="Kastawa N.W.E.P.G."/>
            <person name="Song I."/>
            <person name="Ohkuma M."/>
            <person name="Fukiya S."/>
            <person name="Sakamoto M."/>
        </authorList>
    </citation>
    <scope>NUCLEOTIDE SEQUENCE [LARGE SCALE GENOMIC DNA]</scope>
    <source>
        <strain evidence="3">12BBH14</strain>
    </source>
</reference>
<dbReference type="InterPro" id="IPR050834">
    <property type="entry name" value="Glycosyltransf_2"/>
</dbReference>
<dbReference type="EMBL" id="AP027742">
    <property type="protein sequence ID" value="BDZ76129.1"/>
    <property type="molecule type" value="Genomic_DNA"/>
</dbReference>
<dbReference type="Proteomes" id="UP001305815">
    <property type="component" value="Chromosome"/>
</dbReference>
<organism evidence="2 3">
    <name type="scientific">Claveliimonas bilis</name>
    <dbReference type="NCBI Taxonomy" id="3028070"/>
    <lineage>
        <taxon>Bacteria</taxon>
        <taxon>Bacillati</taxon>
        <taxon>Bacillota</taxon>
        <taxon>Clostridia</taxon>
        <taxon>Lachnospirales</taxon>
        <taxon>Lachnospiraceae</taxon>
        <taxon>Claveliimonas</taxon>
    </lineage>
</organism>
<name>A0ABN6YSW0_9FIRM</name>
<sequence length="286" mass="32218">MRISVVIPVYNEEKCIGRCLKALADGTEKPYEIIVSDGMSTDRTEQIAKKYGAIVVENKKRHAAGGRNAGIKRAKGDIIAFIDADCIPDKDWLKEIRKAFEEDDIDGLGTYIRPAKSDNKYEEFWGRLSLQILMSYGDEPYYVQDKTLNTAFITASCAYRRSLLCRIKGFNNFFANNAEDIDICWRALEQGAKLKYVPSAKITAHSPRTLKGICKKSFRNGISSSKLQKVYSNNRVSIDKTLYKALVSNIKGIFKGETYSWLFVVEIICHLAGKYYGSVKCGVINI</sequence>
<feature type="domain" description="Glycosyltransferase 2-like" evidence="1">
    <location>
        <begin position="4"/>
        <end position="164"/>
    </location>
</feature>
<dbReference type="PANTHER" id="PTHR43685">
    <property type="entry name" value="GLYCOSYLTRANSFERASE"/>
    <property type="match status" value="1"/>
</dbReference>
<dbReference type="Pfam" id="PF00535">
    <property type="entry name" value="Glycos_transf_2"/>
    <property type="match status" value="1"/>
</dbReference>
<protein>
    <submittedName>
        <fullName evidence="2">Rhamnosyltransferase</fullName>
    </submittedName>
</protein>
<evidence type="ECO:0000313" key="3">
    <source>
        <dbReference type="Proteomes" id="UP001305815"/>
    </source>
</evidence>
<keyword evidence="3" id="KW-1185">Reference proteome</keyword>
<accession>A0ABN6YSW0</accession>
<dbReference type="PANTHER" id="PTHR43685:SF14">
    <property type="entry name" value="GLYCOSYLTRANSFERASE 2-LIKE DOMAIN-CONTAINING PROTEIN"/>
    <property type="match status" value="1"/>
</dbReference>
<proteinExistence type="predicted"/>
<evidence type="ECO:0000259" key="1">
    <source>
        <dbReference type="Pfam" id="PF00535"/>
    </source>
</evidence>